<protein>
    <recommendedName>
        <fullName evidence="15">Zinc finger protein 541</fullName>
    </recommendedName>
</protein>
<name>A0A087V344_BALRE</name>
<keyword evidence="4" id="KW-0479">Metal-binding</keyword>
<feature type="region of interest" description="Disordered" evidence="16">
    <location>
        <begin position="1"/>
        <end position="47"/>
    </location>
</feature>
<dbReference type="GO" id="GO:0000118">
    <property type="term" value="C:histone deacetylase complex"/>
    <property type="evidence" value="ECO:0007669"/>
    <property type="project" value="TreeGrafter"/>
</dbReference>
<dbReference type="GO" id="GO:0006357">
    <property type="term" value="P:regulation of transcription by RNA polymerase II"/>
    <property type="evidence" value="ECO:0007669"/>
    <property type="project" value="TreeGrafter"/>
</dbReference>
<dbReference type="GO" id="GO:0007283">
    <property type="term" value="P:spermatogenesis"/>
    <property type="evidence" value="ECO:0007669"/>
    <property type="project" value="UniProtKB-KW"/>
</dbReference>
<evidence type="ECO:0000256" key="16">
    <source>
        <dbReference type="SAM" id="MobiDB-lite"/>
    </source>
</evidence>
<keyword evidence="13" id="KW-0539">Nucleus</keyword>
<keyword evidence="14" id="KW-0469">Meiosis</keyword>
<evidence type="ECO:0000256" key="4">
    <source>
        <dbReference type="ARBA" id="ARBA00022723"/>
    </source>
</evidence>
<dbReference type="Pfam" id="PF00249">
    <property type="entry name" value="Myb_DNA-binding"/>
    <property type="match status" value="1"/>
</dbReference>
<keyword evidence="12" id="KW-0804">Transcription</keyword>
<evidence type="ECO:0000256" key="6">
    <source>
        <dbReference type="ARBA" id="ARBA00022771"/>
    </source>
</evidence>
<evidence type="ECO:0000256" key="13">
    <source>
        <dbReference type="ARBA" id="ARBA00023242"/>
    </source>
</evidence>
<evidence type="ECO:0000313" key="20">
    <source>
        <dbReference type="Proteomes" id="UP000053309"/>
    </source>
</evidence>
<keyword evidence="3" id="KW-0678">Repressor</keyword>
<keyword evidence="9" id="KW-0744">Spermatogenesis</keyword>
<dbReference type="PROSITE" id="PS51293">
    <property type="entry name" value="SANT"/>
    <property type="match status" value="1"/>
</dbReference>
<evidence type="ECO:0000256" key="14">
    <source>
        <dbReference type="ARBA" id="ARBA00023254"/>
    </source>
</evidence>
<dbReference type="PANTHER" id="PTHR16089">
    <property type="entry name" value="REST COREPRESSOR COREST PROTEIN-RELATED"/>
    <property type="match status" value="1"/>
</dbReference>
<dbReference type="Pfam" id="PF01448">
    <property type="entry name" value="ELM2"/>
    <property type="match status" value="1"/>
</dbReference>
<keyword evidence="5" id="KW-0677">Repeat</keyword>
<feature type="domain" description="SANT" evidence="18">
    <location>
        <begin position="364"/>
        <end position="415"/>
    </location>
</feature>
<evidence type="ECO:0000256" key="10">
    <source>
        <dbReference type="ARBA" id="ARBA00023015"/>
    </source>
</evidence>
<dbReference type="InterPro" id="IPR009057">
    <property type="entry name" value="Homeodomain-like_sf"/>
</dbReference>
<feature type="non-terminal residue" evidence="19">
    <location>
        <position position="505"/>
    </location>
</feature>
<dbReference type="InterPro" id="IPR051066">
    <property type="entry name" value="Trans_reg/Corepressor"/>
</dbReference>
<gene>
    <name evidence="19" type="ORF">N312_05078</name>
</gene>
<organism evidence="19 20">
    <name type="scientific">Balearica regulorum gibbericeps</name>
    <name type="common">East African grey crowned-crane</name>
    <dbReference type="NCBI Taxonomy" id="100784"/>
    <lineage>
        <taxon>Eukaryota</taxon>
        <taxon>Metazoa</taxon>
        <taxon>Chordata</taxon>
        <taxon>Craniata</taxon>
        <taxon>Vertebrata</taxon>
        <taxon>Euteleostomi</taxon>
        <taxon>Archelosauria</taxon>
        <taxon>Archosauria</taxon>
        <taxon>Dinosauria</taxon>
        <taxon>Saurischia</taxon>
        <taxon>Theropoda</taxon>
        <taxon>Coelurosauria</taxon>
        <taxon>Aves</taxon>
        <taxon>Neognathae</taxon>
        <taxon>Neoaves</taxon>
        <taxon>Gruiformes</taxon>
        <taxon>Gruidae</taxon>
        <taxon>Balearica</taxon>
    </lineage>
</organism>
<sequence length="505" mass="56437">LQGGNIYSLTKAAKEENPSAERSKTGAAPTDGSSSESGFLHQNCGQPVYTENGLESRECFRGEQWHPLQRKEEQQVKGNGIPRGFNRNLNAQRLWVGADRNHASEPEAPLVTVVPLVIPVSVPVTDSQGGNEASPVEKDLKEASHQKKRKKQTRPKSLFIPPPPGLDAQPGLGGCYQSNLRSPVFLVDHLLRDLFQRSYTPPPMLSPVREGSGLYFSTLCSPSASGDPSQLFGAILGRMDKDFGFCVKDNADISVEPHINVGSQFQAELPNLQDRSQLENEDEGASLVWKPWGDIATNPETQDRVTELLNTACSSIMPGGGTNIEFALHCLHEARGNTVEALEMMLLGMPQKSESHPLANYHYTGSDSWTPLEKQLFKKAFRLHKKDFYLIHKQIQTKSVAQCVEYYYIWKKKPKFDYNRAQVIGKKVKRAKDEVEETGEKVEKLLGICARNNEARFNGVYRIEKGIKNQNQIPVCVLPSRVFDTIKGRNAHMKRHRPQEQAEPL</sequence>
<dbReference type="InterPro" id="IPR017884">
    <property type="entry name" value="SANT_dom"/>
</dbReference>
<feature type="region of interest" description="Disordered" evidence="16">
    <location>
        <begin position="123"/>
        <end position="165"/>
    </location>
</feature>
<dbReference type="InterPro" id="IPR001005">
    <property type="entry name" value="SANT/Myb"/>
</dbReference>
<dbReference type="Gene3D" id="1.10.10.60">
    <property type="entry name" value="Homeodomain-like"/>
    <property type="match status" value="1"/>
</dbReference>
<feature type="non-terminal residue" evidence="19">
    <location>
        <position position="1"/>
    </location>
</feature>
<dbReference type="GO" id="GO:0051321">
    <property type="term" value="P:meiotic cell cycle"/>
    <property type="evidence" value="ECO:0007669"/>
    <property type="project" value="UniProtKB-KW"/>
</dbReference>
<evidence type="ECO:0000256" key="8">
    <source>
        <dbReference type="ARBA" id="ARBA00022833"/>
    </source>
</evidence>
<evidence type="ECO:0000256" key="12">
    <source>
        <dbReference type="ARBA" id="ARBA00023163"/>
    </source>
</evidence>
<dbReference type="SMART" id="SM00717">
    <property type="entry name" value="SANT"/>
    <property type="match status" value="1"/>
</dbReference>
<dbReference type="PANTHER" id="PTHR16089:SF23">
    <property type="entry name" value="ZINC FINGER PROTEIN 541"/>
    <property type="match status" value="1"/>
</dbReference>
<keyword evidence="10" id="KW-0805">Transcription regulation</keyword>
<feature type="domain" description="ELM2" evidence="17">
    <location>
        <begin position="257"/>
        <end position="349"/>
    </location>
</feature>
<accession>A0A087V344</accession>
<evidence type="ECO:0000256" key="2">
    <source>
        <dbReference type="ARBA" id="ARBA00022473"/>
    </source>
</evidence>
<dbReference type="InterPro" id="IPR000949">
    <property type="entry name" value="ELM2_dom"/>
</dbReference>
<evidence type="ECO:0000313" key="19">
    <source>
        <dbReference type="EMBL" id="KFO07036.1"/>
    </source>
</evidence>
<keyword evidence="2" id="KW-0217">Developmental protein</keyword>
<evidence type="ECO:0000256" key="11">
    <source>
        <dbReference type="ARBA" id="ARBA00023159"/>
    </source>
</evidence>
<keyword evidence="7" id="KW-0221">Differentiation</keyword>
<keyword evidence="20" id="KW-1185">Reference proteome</keyword>
<evidence type="ECO:0000256" key="9">
    <source>
        <dbReference type="ARBA" id="ARBA00022871"/>
    </source>
</evidence>
<dbReference type="GO" id="GO:0008270">
    <property type="term" value="F:zinc ion binding"/>
    <property type="evidence" value="ECO:0007669"/>
    <property type="project" value="UniProtKB-KW"/>
</dbReference>
<dbReference type="GO" id="GO:0005667">
    <property type="term" value="C:transcription regulator complex"/>
    <property type="evidence" value="ECO:0007669"/>
    <property type="project" value="TreeGrafter"/>
</dbReference>
<dbReference type="FunFam" id="1.10.10.60:FF:000251">
    <property type="entry name" value="Zinc finger protein 541"/>
    <property type="match status" value="1"/>
</dbReference>
<reference evidence="19 20" key="1">
    <citation type="submission" date="2014-04" db="EMBL/GenBank/DDBJ databases">
        <title>Genome evolution of avian class.</title>
        <authorList>
            <person name="Zhang G."/>
            <person name="Li C."/>
        </authorList>
    </citation>
    <scope>NUCLEOTIDE SEQUENCE [LARGE SCALE GENOMIC DNA]</scope>
    <source>
        <strain evidence="19">BGI_N312</strain>
    </source>
</reference>
<keyword evidence="6" id="KW-0863">Zinc-finger</keyword>
<dbReference type="Proteomes" id="UP000053309">
    <property type="component" value="Unassembled WGS sequence"/>
</dbReference>
<evidence type="ECO:0000256" key="7">
    <source>
        <dbReference type="ARBA" id="ARBA00022782"/>
    </source>
</evidence>
<evidence type="ECO:0000256" key="5">
    <source>
        <dbReference type="ARBA" id="ARBA00022737"/>
    </source>
</evidence>
<evidence type="ECO:0000256" key="1">
    <source>
        <dbReference type="ARBA" id="ARBA00004123"/>
    </source>
</evidence>
<comment type="subcellular location">
    <subcellularLocation>
        <location evidence="1">Nucleus</location>
    </subcellularLocation>
</comment>
<evidence type="ECO:0000259" key="17">
    <source>
        <dbReference type="PROSITE" id="PS51156"/>
    </source>
</evidence>
<dbReference type="GO" id="GO:0003714">
    <property type="term" value="F:transcription corepressor activity"/>
    <property type="evidence" value="ECO:0007669"/>
    <property type="project" value="TreeGrafter"/>
</dbReference>
<evidence type="ECO:0000256" key="3">
    <source>
        <dbReference type="ARBA" id="ARBA00022491"/>
    </source>
</evidence>
<feature type="compositionally biased region" description="Basic and acidic residues" evidence="16">
    <location>
        <begin position="135"/>
        <end position="145"/>
    </location>
</feature>
<keyword evidence="11" id="KW-0010">Activator</keyword>
<dbReference type="SUPFAM" id="SSF46689">
    <property type="entry name" value="Homeodomain-like"/>
    <property type="match status" value="1"/>
</dbReference>
<keyword evidence="8" id="KW-0862">Zinc</keyword>
<dbReference type="AlphaFoldDB" id="A0A087V344"/>
<dbReference type="EMBL" id="KL478030">
    <property type="protein sequence ID" value="KFO07036.1"/>
    <property type="molecule type" value="Genomic_DNA"/>
</dbReference>
<dbReference type="GO" id="GO:0030154">
    <property type="term" value="P:cell differentiation"/>
    <property type="evidence" value="ECO:0007669"/>
    <property type="project" value="UniProtKB-KW"/>
</dbReference>
<evidence type="ECO:0000259" key="18">
    <source>
        <dbReference type="PROSITE" id="PS51293"/>
    </source>
</evidence>
<dbReference type="SMART" id="SM01189">
    <property type="entry name" value="ELM2"/>
    <property type="match status" value="1"/>
</dbReference>
<dbReference type="PROSITE" id="PS51156">
    <property type="entry name" value="ELM2"/>
    <property type="match status" value="1"/>
</dbReference>
<evidence type="ECO:0000256" key="15">
    <source>
        <dbReference type="ARBA" id="ARBA00068624"/>
    </source>
</evidence>
<feature type="compositionally biased region" description="Basic and acidic residues" evidence="16">
    <location>
        <begin position="12"/>
        <end position="24"/>
    </location>
</feature>
<proteinExistence type="predicted"/>